<accession>A0A2I2FI71</accession>
<dbReference type="GO" id="GO:0043546">
    <property type="term" value="F:molybdopterin cofactor binding"/>
    <property type="evidence" value="ECO:0007669"/>
    <property type="project" value="TreeGrafter"/>
</dbReference>
<name>A0A2I2FI71_ASPCN</name>
<dbReference type="GO" id="GO:0005739">
    <property type="term" value="C:mitochondrion"/>
    <property type="evidence" value="ECO:0007669"/>
    <property type="project" value="TreeGrafter"/>
</dbReference>
<evidence type="ECO:0000256" key="3">
    <source>
        <dbReference type="ARBA" id="ARBA00022723"/>
    </source>
</evidence>
<dbReference type="FunFam" id="3.90.420.10:FF:000002">
    <property type="entry name" value="sulfite oxidase, mitochondrial"/>
    <property type="match status" value="1"/>
</dbReference>
<dbReference type="STRING" id="41067.A0A2I2FI71"/>
<dbReference type="InterPro" id="IPR008335">
    <property type="entry name" value="Mopterin_OxRdtase_euk"/>
</dbReference>
<gene>
    <name evidence="7" type="ORF">BDW47DRAFT_123829</name>
</gene>
<dbReference type="PANTHER" id="PTHR19372">
    <property type="entry name" value="SULFITE REDUCTASE"/>
    <property type="match status" value="1"/>
</dbReference>
<protein>
    <submittedName>
        <fullName evidence="7">Sulfite oxidase</fullName>
    </submittedName>
</protein>
<evidence type="ECO:0000313" key="7">
    <source>
        <dbReference type="EMBL" id="PLB40331.1"/>
    </source>
</evidence>
<dbReference type="RefSeq" id="XP_024674343.1">
    <property type="nucleotide sequence ID" value="XM_024816130.1"/>
</dbReference>
<evidence type="ECO:0000313" key="8">
    <source>
        <dbReference type="Proteomes" id="UP000234585"/>
    </source>
</evidence>
<dbReference type="SUPFAM" id="SSF56524">
    <property type="entry name" value="Oxidoreductase molybdopterin-binding domain"/>
    <property type="match status" value="1"/>
</dbReference>
<keyword evidence="8" id="KW-1185">Reference proteome</keyword>
<dbReference type="GO" id="GO:0006790">
    <property type="term" value="P:sulfur compound metabolic process"/>
    <property type="evidence" value="ECO:0007669"/>
    <property type="project" value="TreeGrafter"/>
</dbReference>
<dbReference type="GO" id="GO:0030151">
    <property type="term" value="F:molybdenum ion binding"/>
    <property type="evidence" value="ECO:0007669"/>
    <property type="project" value="InterPro"/>
</dbReference>
<evidence type="ECO:0000256" key="4">
    <source>
        <dbReference type="ARBA" id="ARBA00023002"/>
    </source>
</evidence>
<dbReference type="InterPro" id="IPR014756">
    <property type="entry name" value="Ig_E-set"/>
</dbReference>
<dbReference type="SUPFAM" id="SSF81296">
    <property type="entry name" value="E set domains"/>
    <property type="match status" value="1"/>
</dbReference>
<comment type="cofactor">
    <cofactor evidence="1">
        <name>Mo-molybdopterin</name>
        <dbReference type="ChEBI" id="CHEBI:71302"/>
    </cofactor>
</comment>
<sequence>MSCSVVVKKHEYTEQPLNQEPPTKALIDHFLTPQDISYDRNHGPIPPVSEEKHTIGIGGVGLHSLELTVDQLRSKFSQHTVTCALQCAGNRRHTMRTLLKEVQGIDWGDAAVMNCKWKGPRLRDVLLRAGLRNIPNNTDRQLYVAFSCYKVECQDDDFFEASVPLEKCLEEDRDAILALEVNDSPLTANHGYPVRVVLPGIVGVRWVKWLERITIQDHESPNVYQQRDYKVLPPDATDSESAEQYWGCTPPMYDLPINSVVAVPSDGETVSAPPSGTVEVKGYAIPGGANGPVIRVEVSGDGGKSWVQAELNESSRSSKWCWVLWRASVKMTLGTKVDILSRATDAGGNSQKEHSQWNLRGVGYSGYGRAKDLTIV</sequence>
<evidence type="ECO:0000256" key="2">
    <source>
        <dbReference type="ARBA" id="ARBA00022505"/>
    </source>
</evidence>
<dbReference type="GO" id="GO:0008482">
    <property type="term" value="F:sulfite oxidase activity"/>
    <property type="evidence" value="ECO:0007669"/>
    <property type="project" value="TreeGrafter"/>
</dbReference>
<evidence type="ECO:0000259" key="6">
    <source>
        <dbReference type="Pfam" id="PF03404"/>
    </source>
</evidence>
<proteinExistence type="predicted"/>
<evidence type="ECO:0000259" key="5">
    <source>
        <dbReference type="Pfam" id="PF00174"/>
    </source>
</evidence>
<dbReference type="InterPro" id="IPR005066">
    <property type="entry name" value="MoCF_OxRdtse_dimer"/>
</dbReference>
<dbReference type="Pfam" id="PF03404">
    <property type="entry name" value="Mo-co_dimer"/>
    <property type="match status" value="1"/>
</dbReference>
<keyword evidence="4" id="KW-0560">Oxidoreductase</keyword>
<dbReference type="EMBL" id="KZ559125">
    <property type="protein sequence ID" value="PLB40331.1"/>
    <property type="molecule type" value="Genomic_DNA"/>
</dbReference>
<dbReference type="OrthoDB" id="432685at2759"/>
<keyword evidence="3" id="KW-0479">Metal-binding</keyword>
<dbReference type="GeneID" id="36523290"/>
<dbReference type="PRINTS" id="PR00407">
    <property type="entry name" value="EUMOPTERIN"/>
</dbReference>
<reference evidence="7 8" key="1">
    <citation type="submission" date="2017-12" db="EMBL/GenBank/DDBJ databases">
        <authorList>
            <consortium name="DOE Joint Genome Institute"/>
            <person name="Haridas S."/>
            <person name="Kjaerbolling I."/>
            <person name="Vesth T.C."/>
            <person name="Frisvad J.C."/>
            <person name="Nybo J.L."/>
            <person name="Theobald S."/>
            <person name="Kuo A."/>
            <person name="Bowyer P."/>
            <person name="Matsuda Y."/>
            <person name="Mondo S."/>
            <person name="Lyhne E.K."/>
            <person name="Kogle M.E."/>
            <person name="Clum A."/>
            <person name="Lipzen A."/>
            <person name="Salamov A."/>
            <person name="Ngan C.Y."/>
            <person name="Daum C."/>
            <person name="Chiniquy J."/>
            <person name="Barry K."/>
            <person name="LaButti K."/>
            <person name="Simmons B.A."/>
            <person name="Magnuson J.K."/>
            <person name="Mortensen U.H."/>
            <person name="Larsen T.O."/>
            <person name="Grigoriev I.V."/>
            <person name="Baker S.E."/>
            <person name="Andersen M.R."/>
            <person name="Nordberg H.P."/>
            <person name="Cantor M.N."/>
            <person name="Hua S.X."/>
        </authorList>
    </citation>
    <scope>NUCLEOTIDE SEQUENCE [LARGE SCALE GENOMIC DNA]</scope>
    <source>
        <strain evidence="7 8">CBS 102.13</strain>
    </source>
</reference>
<dbReference type="Pfam" id="PF00174">
    <property type="entry name" value="Oxidored_molyb"/>
    <property type="match status" value="1"/>
</dbReference>
<feature type="domain" description="Oxidoreductase molybdopterin-binding" evidence="5">
    <location>
        <begin position="42"/>
        <end position="223"/>
    </location>
</feature>
<dbReference type="InterPro" id="IPR000572">
    <property type="entry name" value="OxRdtase_Mopterin-bd_dom"/>
</dbReference>
<organism evidence="7 8">
    <name type="scientific">Aspergillus candidus</name>
    <dbReference type="NCBI Taxonomy" id="41067"/>
    <lineage>
        <taxon>Eukaryota</taxon>
        <taxon>Fungi</taxon>
        <taxon>Dikarya</taxon>
        <taxon>Ascomycota</taxon>
        <taxon>Pezizomycotina</taxon>
        <taxon>Eurotiomycetes</taxon>
        <taxon>Eurotiomycetidae</taxon>
        <taxon>Eurotiales</taxon>
        <taxon>Aspergillaceae</taxon>
        <taxon>Aspergillus</taxon>
        <taxon>Aspergillus subgen. Circumdati</taxon>
    </lineage>
</organism>
<feature type="domain" description="Moybdenum cofactor oxidoreductase dimerisation" evidence="6">
    <location>
        <begin position="252"/>
        <end position="363"/>
    </location>
</feature>
<dbReference type="Gene3D" id="3.90.420.10">
    <property type="entry name" value="Oxidoreductase, molybdopterin-binding domain"/>
    <property type="match status" value="1"/>
</dbReference>
<keyword evidence="2" id="KW-0500">Molybdenum</keyword>
<dbReference type="Proteomes" id="UP000234585">
    <property type="component" value="Unassembled WGS sequence"/>
</dbReference>
<evidence type="ECO:0000256" key="1">
    <source>
        <dbReference type="ARBA" id="ARBA00001924"/>
    </source>
</evidence>
<dbReference type="PANTHER" id="PTHR19372:SF7">
    <property type="entry name" value="SULFITE OXIDASE, MITOCHONDRIAL"/>
    <property type="match status" value="1"/>
</dbReference>
<dbReference type="AlphaFoldDB" id="A0A2I2FI71"/>
<dbReference type="GO" id="GO:0020037">
    <property type="term" value="F:heme binding"/>
    <property type="evidence" value="ECO:0007669"/>
    <property type="project" value="TreeGrafter"/>
</dbReference>
<dbReference type="Gene3D" id="2.60.40.650">
    <property type="match status" value="1"/>
</dbReference>
<dbReference type="InterPro" id="IPR036374">
    <property type="entry name" value="OxRdtase_Mopterin-bd_sf"/>
</dbReference>